<comment type="caution">
    <text evidence="1">The sequence shown here is derived from an EMBL/GenBank/DDBJ whole genome shotgun (WGS) entry which is preliminary data.</text>
</comment>
<organism evidence="1 2">
    <name type="scientific">Paraeggerthella hongkongensis</name>
    <dbReference type="NCBI Taxonomy" id="230658"/>
    <lineage>
        <taxon>Bacteria</taxon>
        <taxon>Bacillati</taxon>
        <taxon>Actinomycetota</taxon>
        <taxon>Coriobacteriia</taxon>
        <taxon>Eggerthellales</taxon>
        <taxon>Eggerthellaceae</taxon>
        <taxon>Paraeggerthella</taxon>
    </lineage>
</organism>
<proteinExistence type="predicted"/>
<protein>
    <submittedName>
        <fullName evidence="1">Uncharacterized protein</fullName>
    </submittedName>
</protein>
<evidence type="ECO:0000313" key="1">
    <source>
        <dbReference type="EMBL" id="RNL46009.1"/>
    </source>
</evidence>
<keyword evidence="2" id="KW-1185">Reference proteome</keyword>
<dbReference type="OrthoDB" id="2088281at2"/>
<reference evidence="2" key="1">
    <citation type="submission" date="2018-05" db="EMBL/GenBank/DDBJ databases">
        <title>Genome Sequencing of selected type strains of the family Eggerthellaceae.</title>
        <authorList>
            <person name="Danylec N."/>
            <person name="Stoll D.A."/>
            <person name="Doetsch A."/>
            <person name="Huch M."/>
        </authorList>
    </citation>
    <scope>NUCLEOTIDE SEQUENCE [LARGE SCALE GENOMIC DNA]</scope>
    <source>
        <strain evidence="2">DSM 16106</strain>
    </source>
</reference>
<evidence type="ECO:0000313" key="2">
    <source>
        <dbReference type="Proteomes" id="UP000278632"/>
    </source>
</evidence>
<accession>A0A3N0BF51</accession>
<gene>
    <name evidence="1" type="ORF">DMP08_04675</name>
</gene>
<name>A0A3N0BF51_9ACTN</name>
<dbReference type="AlphaFoldDB" id="A0A3N0BF51"/>
<dbReference type="EMBL" id="QICD01000006">
    <property type="protein sequence ID" value="RNL46009.1"/>
    <property type="molecule type" value="Genomic_DNA"/>
</dbReference>
<dbReference type="Proteomes" id="UP000278632">
    <property type="component" value="Unassembled WGS sequence"/>
</dbReference>
<sequence length="256" mass="29609">MKDTVGFQNRVDEETKDSLVAKCQENGWLKRGGYDWQDDPYLEEYPYEFARIEDMEALRQTLGGGNWAIRQGFLYKDLAFIQQVNGGDEWWTLKKTDDGWLDFESWSFEGVARDYHEFARAVTSMHVATPEECEFLDYMRDYEDLMLPPKSWQASGLPEGWKWLEYDDGSRSLAAPDGEKACTFDRQTREFTDVNGRYCIHEDFSFAKIEKQVAAKLVKQPMFHATALAEQAEAARRAAANLESRTLDEAKGTKDR</sequence>
<dbReference type="RefSeq" id="WP_123191815.1">
    <property type="nucleotide sequence ID" value="NZ_QICD01000006.1"/>
</dbReference>